<dbReference type="FunFam" id="1.20.58.220:FF:000004">
    <property type="entry name" value="Phosphate-specific transport system accessory protein PhoU"/>
    <property type="match status" value="1"/>
</dbReference>
<evidence type="ECO:0000256" key="3">
    <source>
        <dbReference type="ARBA" id="ARBA00011738"/>
    </source>
</evidence>
<dbReference type="Pfam" id="PF01895">
    <property type="entry name" value="PhoU"/>
    <property type="match status" value="2"/>
</dbReference>
<protein>
    <submittedName>
        <fullName evidence="9">Unannotated protein</fullName>
    </submittedName>
</protein>
<evidence type="ECO:0000256" key="4">
    <source>
        <dbReference type="ARBA" id="ARBA00022448"/>
    </source>
</evidence>
<dbReference type="GO" id="GO:0045936">
    <property type="term" value="P:negative regulation of phosphate metabolic process"/>
    <property type="evidence" value="ECO:0007669"/>
    <property type="project" value="InterPro"/>
</dbReference>
<proteinExistence type="inferred from homology"/>
<organism evidence="9">
    <name type="scientific">freshwater metagenome</name>
    <dbReference type="NCBI Taxonomy" id="449393"/>
    <lineage>
        <taxon>unclassified sequences</taxon>
        <taxon>metagenomes</taxon>
        <taxon>ecological metagenomes</taxon>
    </lineage>
</organism>
<accession>A0A6J6U721</accession>
<dbReference type="GO" id="GO:0030643">
    <property type="term" value="P:intracellular phosphate ion homeostasis"/>
    <property type="evidence" value="ECO:0007669"/>
    <property type="project" value="InterPro"/>
</dbReference>
<dbReference type="PANTHER" id="PTHR42930:SF3">
    <property type="entry name" value="PHOSPHATE-SPECIFIC TRANSPORT SYSTEM ACCESSORY PROTEIN PHOU"/>
    <property type="match status" value="1"/>
</dbReference>
<evidence type="ECO:0000313" key="10">
    <source>
        <dbReference type="EMBL" id="CAB5067466.1"/>
    </source>
</evidence>
<dbReference type="PANTHER" id="PTHR42930">
    <property type="entry name" value="PHOSPHATE-SPECIFIC TRANSPORT SYSTEM ACCESSORY PROTEIN PHOU"/>
    <property type="match status" value="1"/>
</dbReference>
<dbReference type="NCBIfam" id="TIGR02135">
    <property type="entry name" value="phoU_full"/>
    <property type="match status" value="1"/>
</dbReference>
<comment type="subunit">
    <text evidence="3">Homodimer.</text>
</comment>
<dbReference type="PIRSF" id="PIRSF003107">
    <property type="entry name" value="PhoU"/>
    <property type="match status" value="1"/>
</dbReference>
<dbReference type="InterPro" id="IPR026022">
    <property type="entry name" value="PhoU_dom"/>
</dbReference>
<evidence type="ECO:0000256" key="6">
    <source>
        <dbReference type="ARBA" id="ARBA00022592"/>
    </source>
</evidence>
<dbReference type="Gene3D" id="1.20.58.220">
    <property type="entry name" value="Phosphate transport system protein phou homolog 2, domain 2"/>
    <property type="match status" value="1"/>
</dbReference>
<keyword evidence="4" id="KW-0813">Transport</keyword>
<evidence type="ECO:0000256" key="1">
    <source>
        <dbReference type="ARBA" id="ARBA00004496"/>
    </source>
</evidence>
<dbReference type="EMBL" id="CAEZZK010000047">
    <property type="protein sequence ID" value="CAB4755048.1"/>
    <property type="molecule type" value="Genomic_DNA"/>
</dbReference>
<evidence type="ECO:0000256" key="5">
    <source>
        <dbReference type="ARBA" id="ARBA00022490"/>
    </source>
</evidence>
<comment type="similarity">
    <text evidence="2">Belongs to the PhoU family.</text>
</comment>
<dbReference type="EMBL" id="CAFBQV010000229">
    <property type="protein sequence ID" value="CAB5067466.1"/>
    <property type="molecule type" value="Genomic_DNA"/>
</dbReference>
<evidence type="ECO:0000256" key="2">
    <source>
        <dbReference type="ARBA" id="ARBA00008107"/>
    </source>
</evidence>
<evidence type="ECO:0000259" key="7">
    <source>
        <dbReference type="Pfam" id="PF01895"/>
    </source>
</evidence>
<dbReference type="GO" id="GO:0006817">
    <property type="term" value="P:phosphate ion transport"/>
    <property type="evidence" value="ECO:0007669"/>
    <property type="project" value="UniProtKB-KW"/>
</dbReference>
<reference evidence="9" key="1">
    <citation type="submission" date="2020-05" db="EMBL/GenBank/DDBJ databases">
        <authorList>
            <person name="Chiriac C."/>
            <person name="Salcher M."/>
            <person name="Ghai R."/>
            <person name="Kavagutti S V."/>
        </authorList>
    </citation>
    <scope>NUCLEOTIDE SEQUENCE</scope>
</reference>
<comment type="subcellular location">
    <subcellularLocation>
        <location evidence="1">Cytoplasm</location>
    </subcellularLocation>
</comment>
<dbReference type="InterPro" id="IPR038078">
    <property type="entry name" value="PhoU-like_sf"/>
</dbReference>
<feature type="domain" description="PhoU" evidence="7">
    <location>
        <begin position="20"/>
        <end position="106"/>
    </location>
</feature>
<dbReference type="EMBL" id="CAEZUN010000001">
    <property type="protein sequence ID" value="CAB4590124.1"/>
    <property type="molecule type" value="Genomic_DNA"/>
</dbReference>
<dbReference type="AlphaFoldDB" id="A0A6J6U721"/>
<keyword evidence="5" id="KW-0963">Cytoplasm</keyword>
<evidence type="ECO:0000313" key="8">
    <source>
        <dbReference type="EMBL" id="CAB4590124.1"/>
    </source>
</evidence>
<dbReference type="SUPFAM" id="SSF109755">
    <property type="entry name" value="PhoU-like"/>
    <property type="match status" value="1"/>
</dbReference>
<evidence type="ECO:0000313" key="9">
    <source>
        <dbReference type="EMBL" id="CAB4755048.1"/>
    </source>
</evidence>
<dbReference type="GO" id="GO:0005737">
    <property type="term" value="C:cytoplasm"/>
    <property type="evidence" value="ECO:0007669"/>
    <property type="project" value="UniProtKB-SubCell"/>
</dbReference>
<name>A0A6J6U721_9ZZZZ</name>
<sequence>MDEIRKDFHNDLDAARAEVIRLGASLTESIPRATAILLSGDLEGADYLVQADDEFDARSAELEALCFEILALQAPVAADLRQVIAIIKIAGELERSADLVVNICKAARRIYGHNIDPMLRGVISKMSEQAQKLFESTMEAFEENDAAKAAAIDDMDSYLDSLHRQFIQQIFESHSNSKIDLQVAVQLAVVARFYERIGDHAVNVSERTRFIVTGWVRERDGINRYKARIGDPTGEFTLNLEQN</sequence>
<dbReference type="InterPro" id="IPR028366">
    <property type="entry name" value="PhoU"/>
</dbReference>
<gene>
    <name evidence="8" type="ORF">UFOPK1826_00009</name>
    <name evidence="9" type="ORF">UFOPK2855_00358</name>
    <name evidence="10" type="ORF">UFOPK4345_01225</name>
</gene>
<keyword evidence="6" id="KW-0592">Phosphate transport</keyword>
<feature type="domain" description="PhoU" evidence="7">
    <location>
        <begin position="123"/>
        <end position="208"/>
    </location>
</feature>